<dbReference type="Gene3D" id="3.40.30.10">
    <property type="entry name" value="Glutaredoxin"/>
    <property type="match status" value="1"/>
</dbReference>
<dbReference type="PANTHER" id="PTHR45663:SF11">
    <property type="entry name" value="GEO12009P1"/>
    <property type="match status" value="1"/>
</dbReference>
<dbReference type="STRING" id="3076.A0A2P6TL68"/>
<reference evidence="5 6" key="1">
    <citation type="journal article" date="2018" name="Plant J.">
        <title>Genome sequences of Chlorella sorokiniana UTEX 1602 and Micractinium conductrix SAG 241.80: implications to maltose excretion by a green alga.</title>
        <authorList>
            <person name="Arriola M.B."/>
            <person name="Velmurugan N."/>
            <person name="Zhang Y."/>
            <person name="Plunkett M.H."/>
            <person name="Hondzo H."/>
            <person name="Barney B.M."/>
        </authorList>
    </citation>
    <scope>NUCLEOTIDE SEQUENCE [LARGE SCALE GENOMIC DNA]</scope>
    <source>
        <strain evidence="6">UTEX 1602</strain>
    </source>
</reference>
<dbReference type="AlphaFoldDB" id="A0A2P6TL68"/>
<dbReference type="InterPro" id="IPR017937">
    <property type="entry name" value="Thioredoxin_CS"/>
</dbReference>
<gene>
    <name evidence="5" type="ORF">C2E21_6350</name>
</gene>
<feature type="domain" description="Thioredoxin" evidence="4">
    <location>
        <begin position="10"/>
        <end position="147"/>
    </location>
</feature>
<keyword evidence="1" id="KW-0813">Transport</keyword>
<dbReference type="GO" id="GO:0015035">
    <property type="term" value="F:protein-disulfide reductase activity"/>
    <property type="evidence" value="ECO:0007669"/>
    <property type="project" value="TreeGrafter"/>
</dbReference>
<evidence type="ECO:0000259" key="4">
    <source>
        <dbReference type="PROSITE" id="PS51352"/>
    </source>
</evidence>
<sequence length="156" mass="17352">MPAGPRWLRAAPAACRPPAQHWRPQQQRNGREVAAHALDTATVVQDMAVEDFQQLMESEPAVLVDFYTTWCGPCKVLDLALKALEPGYKGRCAFLKVDAQQNYQLAQHFKVSKLPTMIVFRGGLQVDRIEGVMTAQDLDLKLRSLLEGPAPNPNTN</sequence>
<evidence type="ECO:0000313" key="6">
    <source>
        <dbReference type="Proteomes" id="UP000239899"/>
    </source>
</evidence>
<evidence type="ECO:0000256" key="2">
    <source>
        <dbReference type="ARBA" id="ARBA00022982"/>
    </source>
</evidence>
<evidence type="ECO:0000256" key="3">
    <source>
        <dbReference type="ARBA" id="ARBA00023157"/>
    </source>
</evidence>
<protein>
    <submittedName>
        <fullName evidence="5">Thiol reductase thioredoxin</fullName>
    </submittedName>
</protein>
<dbReference type="PRINTS" id="PR00421">
    <property type="entry name" value="THIOREDOXIN"/>
</dbReference>
<dbReference type="SUPFAM" id="SSF52833">
    <property type="entry name" value="Thioredoxin-like"/>
    <property type="match status" value="1"/>
</dbReference>
<dbReference type="PANTHER" id="PTHR45663">
    <property type="entry name" value="GEO12009P1"/>
    <property type="match status" value="1"/>
</dbReference>
<evidence type="ECO:0000313" key="5">
    <source>
        <dbReference type="EMBL" id="PRW45031.1"/>
    </source>
</evidence>
<dbReference type="OrthoDB" id="2121326at2759"/>
<keyword evidence="2" id="KW-0249">Electron transport</keyword>
<dbReference type="Pfam" id="PF00085">
    <property type="entry name" value="Thioredoxin"/>
    <property type="match status" value="1"/>
</dbReference>
<dbReference type="CDD" id="cd02947">
    <property type="entry name" value="TRX_family"/>
    <property type="match status" value="1"/>
</dbReference>
<dbReference type="Proteomes" id="UP000239899">
    <property type="component" value="Unassembled WGS sequence"/>
</dbReference>
<comment type="caution">
    <text evidence="5">The sequence shown here is derived from an EMBL/GenBank/DDBJ whole genome shotgun (WGS) entry which is preliminary data.</text>
</comment>
<dbReference type="GO" id="GO:0005737">
    <property type="term" value="C:cytoplasm"/>
    <property type="evidence" value="ECO:0007669"/>
    <property type="project" value="TreeGrafter"/>
</dbReference>
<keyword evidence="6" id="KW-1185">Reference proteome</keyword>
<dbReference type="InterPro" id="IPR036249">
    <property type="entry name" value="Thioredoxin-like_sf"/>
</dbReference>
<evidence type="ECO:0000256" key="1">
    <source>
        <dbReference type="ARBA" id="ARBA00022448"/>
    </source>
</evidence>
<dbReference type="PROSITE" id="PS51352">
    <property type="entry name" value="THIOREDOXIN_2"/>
    <property type="match status" value="1"/>
</dbReference>
<proteinExistence type="predicted"/>
<dbReference type="EMBL" id="LHPG02000012">
    <property type="protein sequence ID" value="PRW45031.1"/>
    <property type="molecule type" value="Genomic_DNA"/>
</dbReference>
<keyword evidence="3" id="KW-1015">Disulfide bond</keyword>
<dbReference type="PROSITE" id="PS00194">
    <property type="entry name" value="THIOREDOXIN_1"/>
    <property type="match status" value="1"/>
</dbReference>
<name>A0A2P6TL68_CHLSO</name>
<organism evidence="5 6">
    <name type="scientific">Chlorella sorokiniana</name>
    <name type="common">Freshwater green alga</name>
    <dbReference type="NCBI Taxonomy" id="3076"/>
    <lineage>
        <taxon>Eukaryota</taxon>
        <taxon>Viridiplantae</taxon>
        <taxon>Chlorophyta</taxon>
        <taxon>core chlorophytes</taxon>
        <taxon>Trebouxiophyceae</taxon>
        <taxon>Chlorellales</taxon>
        <taxon>Chlorellaceae</taxon>
        <taxon>Chlorella clade</taxon>
        <taxon>Chlorella</taxon>
    </lineage>
</organism>
<accession>A0A2P6TL68</accession>
<dbReference type="InterPro" id="IPR013766">
    <property type="entry name" value="Thioredoxin_domain"/>
</dbReference>